<dbReference type="Proteomes" id="UP000265703">
    <property type="component" value="Unassembled WGS sequence"/>
</dbReference>
<protein>
    <submittedName>
        <fullName evidence="1">Uncharacterized protein</fullName>
    </submittedName>
</protein>
<dbReference type="EMBL" id="QKYT01000549">
    <property type="protein sequence ID" value="RIA83684.1"/>
    <property type="molecule type" value="Genomic_DNA"/>
</dbReference>
<evidence type="ECO:0000313" key="1">
    <source>
        <dbReference type="EMBL" id="RIA83684.1"/>
    </source>
</evidence>
<name>A0A397SM59_9GLOM</name>
<reference evidence="1 2" key="1">
    <citation type="submission" date="2018-06" db="EMBL/GenBank/DDBJ databases">
        <title>Comparative genomics reveals the genomic features of Rhizophagus irregularis, R. cerebriforme, R. diaphanum and Gigaspora rosea, and their symbiotic lifestyle signature.</title>
        <authorList>
            <person name="Morin E."/>
            <person name="San Clemente H."/>
            <person name="Chen E.C.H."/>
            <person name="De La Providencia I."/>
            <person name="Hainaut M."/>
            <person name="Kuo A."/>
            <person name="Kohler A."/>
            <person name="Murat C."/>
            <person name="Tang N."/>
            <person name="Roy S."/>
            <person name="Loubradou J."/>
            <person name="Henrissat B."/>
            <person name="Grigoriev I.V."/>
            <person name="Corradi N."/>
            <person name="Roux C."/>
            <person name="Martin F.M."/>
        </authorList>
    </citation>
    <scope>NUCLEOTIDE SEQUENCE [LARGE SCALE GENOMIC DNA]</scope>
    <source>
        <strain evidence="1 2">DAOM 227022</strain>
    </source>
</reference>
<gene>
    <name evidence="1" type="ORF">C1645_449393</name>
</gene>
<dbReference type="OrthoDB" id="2440190at2759"/>
<keyword evidence="2" id="KW-1185">Reference proteome</keyword>
<dbReference type="AlphaFoldDB" id="A0A397SM59"/>
<organism evidence="1 2">
    <name type="scientific">Glomus cerebriforme</name>
    <dbReference type="NCBI Taxonomy" id="658196"/>
    <lineage>
        <taxon>Eukaryota</taxon>
        <taxon>Fungi</taxon>
        <taxon>Fungi incertae sedis</taxon>
        <taxon>Mucoromycota</taxon>
        <taxon>Glomeromycotina</taxon>
        <taxon>Glomeromycetes</taxon>
        <taxon>Glomerales</taxon>
        <taxon>Glomeraceae</taxon>
        <taxon>Glomus</taxon>
    </lineage>
</organism>
<comment type="caution">
    <text evidence="1">The sequence shown here is derived from an EMBL/GenBank/DDBJ whole genome shotgun (WGS) entry which is preliminary data.</text>
</comment>
<accession>A0A397SM59</accession>
<proteinExistence type="predicted"/>
<evidence type="ECO:0000313" key="2">
    <source>
        <dbReference type="Proteomes" id="UP000265703"/>
    </source>
</evidence>
<sequence length="156" mass="18323">MNAKEIEVGFLEVVGNAVLVDEKKRHDDLDKLFKAMQISIFYQRQYHLQRNATEEQLKCIQSYGVLVYQRETTIYIMHFKGGLHIVDILTNFIIPDSADQAYVLAEIMEKVYFFKSRVMDYYQKLQKISRNVQNYIPSNEIPVKASPSKRAKTKYC</sequence>